<feature type="transmembrane region" description="Helical" evidence="4">
    <location>
        <begin position="302"/>
        <end position="322"/>
    </location>
</feature>
<keyword evidence="2" id="KW-0328">Glycosyltransferase</keyword>
<feature type="domain" description="Glycosyltransferase 2-like" evidence="5">
    <location>
        <begin position="8"/>
        <end position="152"/>
    </location>
</feature>
<dbReference type="InterPro" id="IPR001173">
    <property type="entry name" value="Glyco_trans_2-like"/>
</dbReference>
<gene>
    <name evidence="6" type="ORF">COU88_00250</name>
</gene>
<keyword evidence="4" id="KW-0812">Transmembrane</keyword>
<proteinExistence type="inferred from homology"/>
<organism evidence="6 7">
    <name type="scientific">Candidatus Roizmanbacteria bacterium CG10_big_fil_rev_8_21_14_0_10_39_6</name>
    <dbReference type="NCBI Taxonomy" id="1974853"/>
    <lineage>
        <taxon>Bacteria</taxon>
        <taxon>Candidatus Roizmaniibacteriota</taxon>
    </lineage>
</organism>
<dbReference type="SUPFAM" id="SSF53448">
    <property type="entry name" value="Nucleotide-diphospho-sugar transferases"/>
    <property type="match status" value="1"/>
</dbReference>
<dbReference type="InterPro" id="IPR029044">
    <property type="entry name" value="Nucleotide-diphossugar_trans"/>
</dbReference>
<keyword evidence="3" id="KW-0808">Transferase</keyword>
<accession>A0A2M8KTN3</accession>
<dbReference type="GO" id="GO:0016757">
    <property type="term" value="F:glycosyltransferase activity"/>
    <property type="evidence" value="ECO:0007669"/>
    <property type="project" value="UniProtKB-KW"/>
</dbReference>
<evidence type="ECO:0000313" key="7">
    <source>
        <dbReference type="Proteomes" id="UP000229554"/>
    </source>
</evidence>
<dbReference type="EMBL" id="PFED01000009">
    <property type="protein sequence ID" value="PJE63304.1"/>
    <property type="molecule type" value="Genomic_DNA"/>
</dbReference>
<dbReference type="Pfam" id="PF00535">
    <property type="entry name" value="Glycos_transf_2"/>
    <property type="match status" value="1"/>
</dbReference>
<dbReference type="PANTHER" id="PTHR43630">
    <property type="entry name" value="POLY-BETA-1,6-N-ACETYL-D-GLUCOSAMINE SYNTHASE"/>
    <property type="match status" value="1"/>
</dbReference>
<sequence length="355" mass="41400">MVKYKKISVLIIFHNEERTLRETLQNVFLMDYPKELIEVVCVDDGSTDMSATIARQFPVILIEQKRSWLSGAYNAGIEQCTGDYILKLDAHMYLKNKDTFKIINEYFLTSDKIAGVCGTYVSLKDNDRNFVRDIRRLTIFKKNHQFLDINLGNFTTWSSAIGAYKREIFETNQFPEEFVNSYGEDIYLQIILHNQGYNFIYTPEIVGIHDAAIDNRQLLKKMEYEIKAAGNILLKASSTRAIEVPYLHYFLSYPLLSIILLSISIVVPYMLILFVTVCFIFEVIPALEVFKVRQYSFKKRSITCCYLIIKELIQAIYLPLYIFKKSKSIKQFITVFLIIIKWEAQKFGLSRMVLD</sequence>
<keyword evidence="4" id="KW-1133">Transmembrane helix</keyword>
<comment type="caution">
    <text evidence="6">The sequence shown here is derived from an EMBL/GenBank/DDBJ whole genome shotgun (WGS) entry which is preliminary data.</text>
</comment>
<dbReference type="Proteomes" id="UP000229554">
    <property type="component" value="Unassembled WGS sequence"/>
</dbReference>
<evidence type="ECO:0000259" key="5">
    <source>
        <dbReference type="Pfam" id="PF00535"/>
    </source>
</evidence>
<evidence type="ECO:0000256" key="4">
    <source>
        <dbReference type="SAM" id="Phobius"/>
    </source>
</evidence>
<evidence type="ECO:0000313" key="6">
    <source>
        <dbReference type="EMBL" id="PJE63304.1"/>
    </source>
</evidence>
<name>A0A2M8KTN3_9BACT</name>
<comment type="similarity">
    <text evidence="1">Belongs to the glycosyltransferase 2 family.</text>
</comment>
<evidence type="ECO:0000256" key="2">
    <source>
        <dbReference type="ARBA" id="ARBA00022676"/>
    </source>
</evidence>
<dbReference type="PANTHER" id="PTHR43630:SF1">
    <property type="entry name" value="POLY-BETA-1,6-N-ACETYL-D-GLUCOSAMINE SYNTHASE"/>
    <property type="match status" value="1"/>
</dbReference>
<keyword evidence="4" id="KW-0472">Membrane</keyword>
<dbReference type="AlphaFoldDB" id="A0A2M8KTN3"/>
<protein>
    <recommendedName>
        <fullName evidence="5">Glycosyltransferase 2-like domain-containing protein</fullName>
    </recommendedName>
</protein>
<dbReference type="Gene3D" id="3.90.550.10">
    <property type="entry name" value="Spore Coat Polysaccharide Biosynthesis Protein SpsA, Chain A"/>
    <property type="match status" value="1"/>
</dbReference>
<reference evidence="7" key="1">
    <citation type="submission" date="2017-09" db="EMBL/GenBank/DDBJ databases">
        <title>Depth-based differentiation of microbial function through sediment-hosted aquifers and enrichment of novel symbionts in the deep terrestrial subsurface.</title>
        <authorList>
            <person name="Probst A.J."/>
            <person name="Ladd B."/>
            <person name="Jarett J.K."/>
            <person name="Geller-Mcgrath D.E."/>
            <person name="Sieber C.M.K."/>
            <person name="Emerson J.B."/>
            <person name="Anantharaman K."/>
            <person name="Thomas B.C."/>
            <person name="Malmstrom R."/>
            <person name="Stieglmeier M."/>
            <person name="Klingl A."/>
            <person name="Woyke T."/>
            <person name="Ryan C.M."/>
            <person name="Banfield J.F."/>
        </authorList>
    </citation>
    <scope>NUCLEOTIDE SEQUENCE [LARGE SCALE GENOMIC DNA]</scope>
</reference>
<evidence type="ECO:0000256" key="1">
    <source>
        <dbReference type="ARBA" id="ARBA00006739"/>
    </source>
</evidence>
<evidence type="ECO:0000256" key="3">
    <source>
        <dbReference type="ARBA" id="ARBA00022679"/>
    </source>
</evidence>